<organism evidence="1 2">
    <name type="scientific">Caerostris extrusa</name>
    <name type="common">Bark spider</name>
    <name type="synonym">Caerostris bankana</name>
    <dbReference type="NCBI Taxonomy" id="172846"/>
    <lineage>
        <taxon>Eukaryota</taxon>
        <taxon>Metazoa</taxon>
        <taxon>Ecdysozoa</taxon>
        <taxon>Arthropoda</taxon>
        <taxon>Chelicerata</taxon>
        <taxon>Arachnida</taxon>
        <taxon>Araneae</taxon>
        <taxon>Araneomorphae</taxon>
        <taxon>Entelegynae</taxon>
        <taxon>Araneoidea</taxon>
        <taxon>Araneidae</taxon>
        <taxon>Caerostris</taxon>
    </lineage>
</organism>
<gene>
    <name evidence="1" type="primary">ppsA_7</name>
    <name evidence="1" type="ORF">CEXT_157961</name>
</gene>
<protein>
    <submittedName>
        <fullName evidence="1">Phosphoenolpyruvate synthase</fullName>
    </submittedName>
</protein>
<evidence type="ECO:0000313" key="2">
    <source>
        <dbReference type="Proteomes" id="UP001054945"/>
    </source>
</evidence>
<dbReference type="Proteomes" id="UP001054945">
    <property type="component" value="Unassembled WGS sequence"/>
</dbReference>
<sequence length="206" mass="23653">MEKRIVWQKPWRASNYQMKTAKHSFVVICRCIISLNEKMEDILLRHVKVLDAFNFYAQTGVATGTVSVEDTFEYEMYLFGEKIRDLGKRVNATSCKSMTLLGQTPAIGLGFHLVNISAPYAFKNLSLGFAVDSEGQSELLKEVHFDIKQLTRENFQRTFKISFNGAEAKERYVFVEELKGTKKQEELAPEVTKPRWSMVKHIAAFL</sequence>
<evidence type="ECO:0000313" key="1">
    <source>
        <dbReference type="EMBL" id="GIY60327.1"/>
    </source>
</evidence>
<comment type="caution">
    <text evidence="1">The sequence shown here is derived from an EMBL/GenBank/DDBJ whole genome shotgun (WGS) entry which is preliminary data.</text>
</comment>
<keyword evidence="2" id="KW-1185">Reference proteome</keyword>
<dbReference type="EMBL" id="BPLR01013312">
    <property type="protein sequence ID" value="GIY60327.1"/>
    <property type="molecule type" value="Genomic_DNA"/>
</dbReference>
<proteinExistence type="predicted"/>
<reference evidence="1 2" key="1">
    <citation type="submission" date="2021-06" db="EMBL/GenBank/DDBJ databases">
        <title>Caerostris extrusa draft genome.</title>
        <authorList>
            <person name="Kono N."/>
            <person name="Arakawa K."/>
        </authorList>
    </citation>
    <scope>NUCLEOTIDE SEQUENCE [LARGE SCALE GENOMIC DNA]</scope>
</reference>
<name>A0AAV4URE1_CAEEX</name>
<accession>A0AAV4URE1</accession>
<dbReference type="AlphaFoldDB" id="A0AAV4URE1"/>